<reference evidence="4 5" key="1">
    <citation type="journal article" date="2018" name="Front. Microbiol.">
        <title>Genome-Wide Analysis of Corynespora cassiicola Leaf Fall Disease Putative Effectors.</title>
        <authorList>
            <person name="Lopez D."/>
            <person name="Ribeiro S."/>
            <person name="Label P."/>
            <person name="Fumanal B."/>
            <person name="Venisse J.S."/>
            <person name="Kohler A."/>
            <person name="de Oliveira R.R."/>
            <person name="Labutti K."/>
            <person name="Lipzen A."/>
            <person name="Lail K."/>
            <person name="Bauer D."/>
            <person name="Ohm R.A."/>
            <person name="Barry K.W."/>
            <person name="Spatafora J."/>
            <person name="Grigoriev I.V."/>
            <person name="Martin F.M."/>
            <person name="Pujade-Renaud V."/>
        </authorList>
    </citation>
    <scope>NUCLEOTIDE SEQUENCE [LARGE SCALE GENOMIC DNA]</scope>
    <source>
        <strain evidence="4 5">Philippines</strain>
    </source>
</reference>
<feature type="coiled-coil region" evidence="1">
    <location>
        <begin position="425"/>
        <end position="452"/>
    </location>
</feature>
<keyword evidence="5" id="KW-1185">Reference proteome</keyword>
<dbReference type="AlphaFoldDB" id="A0A2T2N8C0"/>
<feature type="compositionally biased region" description="Basic and acidic residues" evidence="2">
    <location>
        <begin position="141"/>
        <end position="152"/>
    </location>
</feature>
<evidence type="ECO:0000256" key="2">
    <source>
        <dbReference type="SAM" id="MobiDB-lite"/>
    </source>
</evidence>
<feature type="compositionally biased region" description="Pro residues" evidence="2">
    <location>
        <begin position="49"/>
        <end position="58"/>
    </location>
</feature>
<feature type="region of interest" description="Disordered" evidence="2">
    <location>
        <begin position="1"/>
        <end position="66"/>
    </location>
</feature>
<evidence type="ECO:0000313" key="4">
    <source>
        <dbReference type="EMBL" id="PSN61659.1"/>
    </source>
</evidence>
<feature type="domain" description="C2H2-type" evidence="3">
    <location>
        <begin position="271"/>
        <end position="297"/>
    </location>
</feature>
<sequence>MSTEQHDIDAIPELQSARDHGSNVHEAGDRPPSTTTPTLATDAQSSRCKPPPSTPAQPPALAASPLNTIPPDIATHRALLFALDTPVQLTDSVWGRFWPFIDNVWCLHQKPHPSPSTGIAKVYGGCRLNRKTNFPPPTIHENSRPRQRREGGTCKAKFRLTIHSDGRRVVERTGEGHSHTLEHIDAIKRNSGVRNLVLNDFFKSWEAGGILAFLRDTSAHEPTKDLLKGAGGLYLSRQEVQNVMNGALKKAYPGQDVSEVKKQMDKYKNYATCNYKGCNAAAFPDIKALMDHRKTMHGLKAHDHSDKQYSCPDKACWRRKKSKGFATLLGLEEHLRDKHGATPQDAAAAAPGLSSLDPVLAVQMPPMSSIALNMNLGMSAMNSHAASLPDPITPVSSVEEQHDSRMSERDIQAEDASRALTHMERESMEMRIKRLQIEREKLDLEIKRLKKAVYGDESSGNGIGEADAG</sequence>
<feature type="domain" description="C2H2-type" evidence="3">
    <location>
        <begin position="309"/>
        <end position="339"/>
    </location>
</feature>
<gene>
    <name evidence="4" type="ORF">BS50DRAFT_651034</name>
</gene>
<dbReference type="EMBL" id="KZ678143">
    <property type="protein sequence ID" value="PSN61659.1"/>
    <property type="molecule type" value="Genomic_DNA"/>
</dbReference>
<name>A0A2T2N8C0_CORCC</name>
<evidence type="ECO:0000256" key="1">
    <source>
        <dbReference type="SAM" id="Coils"/>
    </source>
</evidence>
<dbReference type="InterPro" id="IPR013087">
    <property type="entry name" value="Znf_C2H2_type"/>
</dbReference>
<dbReference type="OrthoDB" id="3486101at2759"/>
<evidence type="ECO:0000313" key="5">
    <source>
        <dbReference type="Proteomes" id="UP000240883"/>
    </source>
</evidence>
<evidence type="ECO:0000259" key="3">
    <source>
        <dbReference type="SMART" id="SM00355"/>
    </source>
</evidence>
<keyword evidence="1" id="KW-0175">Coiled coil</keyword>
<accession>A0A2T2N8C0</accession>
<feature type="compositionally biased region" description="Polar residues" evidence="2">
    <location>
        <begin position="32"/>
        <end position="47"/>
    </location>
</feature>
<feature type="region of interest" description="Disordered" evidence="2">
    <location>
        <begin position="133"/>
        <end position="152"/>
    </location>
</feature>
<organism evidence="4 5">
    <name type="scientific">Corynespora cassiicola Philippines</name>
    <dbReference type="NCBI Taxonomy" id="1448308"/>
    <lineage>
        <taxon>Eukaryota</taxon>
        <taxon>Fungi</taxon>
        <taxon>Dikarya</taxon>
        <taxon>Ascomycota</taxon>
        <taxon>Pezizomycotina</taxon>
        <taxon>Dothideomycetes</taxon>
        <taxon>Pleosporomycetidae</taxon>
        <taxon>Pleosporales</taxon>
        <taxon>Corynesporascaceae</taxon>
        <taxon>Corynespora</taxon>
    </lineage>
</organism>
<feature type="compositionally biased region" description="Basic and acidic residues" evidence="2">
    <location>
        <begin position="16"/>
        <end position="29"/>
    </location>
</feature>
<dbReference type="Proteomes" id="UP000240883">
    <property type="component" value="Unassembled WGS sequence"/>
</dbReference>
<proteinExistence type="predicted"/>
<protein>
    <recommendedName>
        <fullName evidence="3">C2H2-type domain-containing protein</fullName>
    </recommendedName>
</protein>
<dbReference type="SMART" id="SM00355">
    <property type="entry name" value="ZnF_C2H2"/>
    <property type="match status" value="2"/>
</dbReference>